<reference evidence="1" key="2">
    <citation type="journal article" date="2015" name="Fish Shellfish Immunol.">
        <title>Early steps in the European eel (Anguilla anguilla)-Vibrio vulnificus interaction in the gills: Role of the RtxA13 toxin.</title>
        <authorList>
            <person name="Callol A."/>
            <person name="Pajuelo D."/>
            <person name="Ebbesson L."/>
            <person name="Teles M."/>
            <person name="MacKenzie S."/>
            <person name="Amaro C."/>
        </authorList>
    </citation>
    <scope>NUCLEOTIDE SEQUENCE</scope>
</reference>
<reference evidence="1" key="1">
    <citation type="submission" date="2014-11" db="EMBL/GenBank/DDBJ databases">
        <authorList>
            <person name="Amaro Gonzalez C."/>
        </authorList>
    </citation>
    <scope>NUCLEOTIDE SEQUENCE</scope>
</reference>
<organism evidence="1">
    <name type="scientific">Anguilla anguilla</name>
    <name type="common">European freshwater eel</name>
    <name type="synonym">Muraena anguilla</name>
    <dbReference type="NCBI Taxonomy" id="7936"/>
    <lineage>
        <taxon>Eukaryota</taxon>
        <taxon>Metazoa</taxon>
        <taxon>Chordata</taxon>
        <taxon>Craniata</taxon>
        <taxon>Vertebrata</taxon>
        <taxon>Euteleostomi</taxon>
        <taxon>Actinopterygii</taxon>
        <taxon>Neopterygii</taxon>
        <taxon>Teleostei</taxon>
        <taxon>Anguilliformes</taxon>
        <taxon>Anguillidae</taxon>
        <taxon>Anguilla</taxon>
    </lineage>
</organism>
<protein>
    <submittedName>
        <fullName evidence="1">Uncharacterized protein</fullName>
    </submittedName>
</protein>
<dbReference type="EMBL" id="GBXM01012565">
    <property type="protein sequence ID" value="JAH96012.1"/>
    <property type="molecule type" value="Transcribed_RNA"/>
</dbReference>
<name>A0A0E9WZU9_ANGAN</name>
<accession>A0A0E9WZU9</accession>
<sequence>MSSCNTIRWQLRVRVMNSFSSVISSLLQIQQMHPVELQRFRLTATCIVL</sequence>
<dbReference type="AlphaFoldDB" id="A0A0E9WZU9"/>
<evidence type="ECO:0000313" key="1">
    <source>
        <dbReference type="EMBL" id="JAH96012.1"/>
    </source>
</evidence>
<proteinExistence type="predicted"/>